<dbReference type="Pfam" id="PF00903">
    <property type="entry name" value="Glyoxalase"/>
    <property type="match status" value="1"/>
</dbReference>
<dbReference type="PROSITE" id="PS51819">
    <property type="entry name" value="VOC"/>
    <property type="match status" value="1"/>
</dbReference>
<dbReference type="InterPro" id="IPR029068">
    <property type="entry name" value="Glyas_Bleomycin-R_OHBP_Dase"/>
</dbReference>
<protein>
    <submittedName>
        <fullName evidence="2">Phage portal protein</fullName>
    </submittedName>
</protein>
<dbReference type="RefSeq" id="WP_157585966.1">
    <property type="nucleotide sequence ID" value="NZ_WPIN01000005.1"/>
</dbReference>
<name>A0A7K1SBX7_9BACT</name>
<feature type="domain" description="VOC" evidence="1">
    <location>
        <begin position="6"/>
        <end position="116"/>
    </location>
</feature>
<accession>A0A7K1SBX7</accession>
<dbReference type="PANTHER" id="PTHR39175:SF1">
    <property type="entry name" value="FAMILY PROTEIN, PUTATIVE (AFU_ORTHOLOGUE AFUA_3G15060)-RELATED"/>
    <property type="match status" value="1"/>
</dbReference>
<keyword evidence="3" id="KW-1185">Reference proteome</keyword>
<organism evidence="2 3">
    <name type="scientific">Spirosoma arboris</name>
    <dbReference type="NCBI Taxonomy" id="2682092"/>
    <lineage>
        <taxon>Bacteria</taxon>
        <taxon>Pseudomonadati</taxon>
        <taxon>Bacteroidota</taxon>
        <taxon>Cytophagia</taxon>
        <taxon>Cytophagales</taxon>
        <taxon>Cytophagaceae</taxon>
        <taxon>Spirosoma</taxon>
    </lineage>
</organism>
<dbReference type="InterPro" id="IPR037523">
    <property type="entry name" value="VOC_core"/>
</dbReference>
<reference evidence="2 3" key="1">
    <citation type="submission" date="2019-12" db="EMBL/GenBank/DDBJ databases">
        <title>Spirosoma sp. HMF4905 genome sequencing and assembly.</title>
        <authorList>
            <person name="Kang H."/>
            <person name="Cha I."/>
            <person name="Kim H."/>
            <person name="Joh K."/>
        </authorList>
    </citation>
    <scope>NUCLEOTIDE SEQUENCE [LARGE SCALE GENOMIC DNA]</scope>
    <source>
        <strain evidence="2 3">HMF4905</strain>
    </source>
</reference>
<evidence type="ECO:0000313" key="3">
    <source>
        <dbReference type="Proteomes" id="UP000436006"/>
    </source>
</evidence>
<evidence type="ECO:0000313" key="2">
    <source>
        <dbReference type="EMBL" id="MVM31323.1"/>
    </source>
</evidence>
<comment type="caution">
    <text evidence="2">The sequence shown here is derived from an EMBL/GenBank/DDBJ whole genome shotgun (WGS) entry which is preliminary data.</text>
</comment>
<proteinExistence type="predicted"/>
<gene>
    <name evidence="2" type="ORF">GO755_14865</name>
</gene>
<sequence>MIQFIRLDHVLMCIPEGATAQAREFYRDVLGLAEIPGNHPSGAIWFQIADIQLHLREEAGSSYSKRHPAFEVANLDEAKQNLASKGLAIEYSSDIDGRERFFFRDPFENRIELLQFVD</sequence>
<dbReference type="SUPFAM" id="SSF54593">
    <property type="entry name" value="Glyoxalase/Bleomycin resistance protein/Dihydroxybiphenyl dioxygenase"/>
    <property type="match status" value="1"/>
</dbReference>
<dbReference type="Proteomes" id="UP000436006">
    <property type="component" value="Unassembled WGS sequence"/>
</dbReference>
<dbReference type="InterPro" id="IPR004360">
    <property type="entry name" value="Glyas_Fos-R_dOase_dom"/>
</dbReference>
<dbReference type="EMBL" id="WPIN01000005">
    <property type="protein sequence ID" value="MVM31323.1"/>
    <property type="molecule type" value="Genomic_DNA"/>
</dbReference>
<evidence type="ECO:0000259" key="1">
    <source>
        <dbReference type="PROSITE" id="PS51819"/>
    </source>
</evidence>
<dbReference type="AlphaFoldDB" id="A0A7K1SBX7"/>
<dbReference type="PANTHER" id="PTHR39175">
    <property type="entry name" value="FAMILY PROTEIN, PUTATIVE (AFU_ORTHOLOGUE AFUA_3G15060)-RELATED"/>
    <property type="match status" value="1"/>
</dbReference>
<dbReference type="Gene3D" id="3.10.180.10">
    <property type="entry name" value="2,3-Dihydroxybiphenyl 1,2-Dioxygenase, domain 1"/>
    <property type="match status" value="1"/>
</dbReference>